<name>A0A2A9CQR6_9ACTN</name>
<accession>A0A2A9CQR6</accession>
<evidence type="ECO:0000256" key="1">
    <source>
        <dbReference type="ARBA" id="ARBA00023115"/>
    </source>
</evidence>
<feature type="transmembrane region" description="Helical" evidence="3">
    <location>
        <begin position="635"/>
        <end position="653"/>
    </location>
</feature>
<dbReference type="Gene3D" id="3.40.50.150">
    <property type="entry name" value="Vaccinia Virus protein VP39"/>
    <property type="match status" value="1"/>
</dbReference>
<dbReference type="EMBL" id="PDJC01000001">
    <property type="protein sequence ID" value="PFG16774.1"/>
    <property type="molecule type" value="Genomic_DNA"/>
</dbReference>
<feature type="transmembrane region" description="Helical" evidence="3">
    <location>
        <begin position="602"/>
        <end position="623"/>
    </location>
</feature>
<dbReference type="GO" id="GO:0006596">
    <property type="term" value="P:polyamine biosynthetic process"/>
    <property type="evidence" value="ECO:0007669"/>
    <property type="project" value="UniProtKB-KW"/>
</dbReference>
<feature type="transmembrane region" description="Helical" evidence="3">
    <location>
        <begin position="659"/>
        <end position="677"/>
    </location>
</feature>
<keyword evidence="1" id="KW-0620">Polyamine biosynthesis</keyword>
<organism evidence="4 5">
    <name type="scientific">Propionicimonas paludicola</name>
    <dbReference type="NCBI Taxonomy" id="185243"/>
    <lineage>
        <taxon>Bacteria</taxon>
        <taxon>Bacillati</taxon>
        <taxon>Actinomycetota</taxon>
        <taxon>Actinomycetes</taxon>
        <taxon>Propionibacteriales</taxon>
        <taxon>Nocardioidaceae</taxon>
        <taxon>Propionicimonas</taxon>
    </lineage>
</organism>
<keyword evidence="3" id="KW-0472">Membrane</keyword>
<dbReference type="Pfam" id="PF01564">
    <property type="entry name" value="Spermine_synth"/>
    <property type="match status" value="1"/>
</dbReference>
<feature type="transmembrane region" description="Helical" evidence="3">
    <location>
        <begin position="61"/>
        <end position="82"/>
    </location>
</feature>
<proteinExistence type="predicted"/>
<dbReference type="RefSeq" id="WP_211283301.1">
    <property type="nucleotide sequence ID" value="NZ_PDJC01000001.1"/>
</dbReference>
<dbReference type="Proteomes" id="UP000226079">
    <property type="component" value="Unassembled WGS sequence"/>
</dbReference>
<reference evidence="4 5" key="1">
    <citation type="submission" date="2017-10" db="EMBL/GenBank/DDBJ databases">
        <title>Sequencing the genomes of 1000 actinobacteria strains.</title>
        <authorList>
            <person name="Klenk H.-P."/>
        </authorList>
    </citation>
    <scope>NUCLEOTIDE SEQUENCE [LARGE SCALE GENOMIC DNA]</scope>
    <source>
        <strain evidence="4 5">DSM 15597</strain>
    </source>
</reference>
<feature type="transmembrane region" description="Helical" evidence="3">
    <location>
        <begin position="575"/>
        <end position="596"/>
    </location>
</feature>
<keyword evidence="3" id="KW-1133">Transmembrane helix</keyword>
<feature type="compositionally biased region" description="Pro residues" evidence="2">
    <location>
        <begin position="1"/>
        <end position="10"/>
    </location>
</feature>
<feature type="transmembrane region" description="Helical" evidence="3">
    <location>
        <begin position="545"/>
        <end position="563"/>
    </location>
</feature>
<feature type="region of interest" description="Disordered" evidence="2">
    <location>
        <begin position="1"/>
        <end position="27"/>
    </location>
</feature>
<feature type="transmembrane region" description="Helical" evidence="3">
    <location>
        <begin position="487"/>
        <end position="507"/>
    </location>
</feature>
<evidence type="ECO:0008006" key="6">
    <source>
        <dbReference type="Google" id="ProtNLM"/>
    </source>
</evidence>
<dbReference type="SUPFAM" id="SSF53335">
    <property type="entry name" value="S-adenosyl-L-methionine-dependent methyltransferases"/>
    <property type="match status" value="1"/>
</dbReference>
<dbReference type="PANTHER" id="PTHR43317:SF1">
    <property type="entry name" value="THERMOSPERMINE SYNTHASE ACAULIS5"/>
    <property type="match status" value="1"/>
</dbReference>
<evidence type="ECO:0000313" key="4">
    <source>
        <dbReference type="EMBL" id="PFG16774.1"/>
    </source>
</evidence>
<dbReference type="PANTHER" id="PTHR43317">
    <property type="entry name" value="THERMOSPERMINE SYNTHASE ACAULIS5"/>
    <property type="match status" value="1"/>
</dbReference>
<keyword evidence="3" id="KW-0812">Transmembrane</keyword>
<dbReference type="CDD" id="cd02440">
    <property type="entry name" value="AdoMet_MTases"/>
    <property type="match status" value="1"/>
</dbReference>
<dbReference type="InterPro" id="IPR029063">
    <property type="entry name" value="SAM-dependent_MTases_sf"/>
</dbReference>
<keyword evidence="5" id="KW-1185">Reference proteome</keyword>
<evidence type="ECO:0000256" key="3">
    <source>
        <dbReference type="SAM" id="Phobius"/>
    </source>
</evidence>
<sequence>MAGADTPPPGEVAAAGDSPASTRSPERPPAAVIRRLVLGSTLMLFLELSLIRWLGSNVVHLSYFSNFVLLGSFLGVGLGFLIARKRWTILPAAPLILAVLVVATLAAPVTIDRAGDQIIYFTSLSTSGPPAWVVLPLIFVFVAAALAGPSEVVGRCFAELAPLTAYRWDLVGSLIGITSFTLLSFLQAPSVVWGVLVVAAFLALTRGVHRLLAAVAGLIVVAMLLAESLTPGVSWSPYYKIQTKDQVYAGIPLTDISVNGVPHQIMRAAAQRLVEEPQYGLPYQRTPGNPLGNVLIIGAGSGSDVAIALSKGAAHVDAVDIDPRIMQLGADKNPDHPYSDPRVTRYVNDGRAFLESTSSKYDLILFALPDSLALVTGASQIRLESFLFTQEALTSARRHLTDQGAFAMYNYYREPWLIDRLAGTAESAFGHRPCVDLPGGNQAVITVGLHEANQRCGSTYVPAGAVIAPASDDRPFLYYQGGPIPAIYLWTLGGILLNSLIAVRALGGPLRGMRPYADLFFMGAAFMLLETKNIATFALLFGTTWLVNALVFAGVLLIVLAAVETTRRFRTPPLPVVFAGIAVALTLTFFVEPAWLLTLPPVPRLIVAVLLAFIPIYLANVAFSKRFAASDDSQSAFGLNLLGAMLGGCLEYLGLLTGYRNLLILVAAIYLIAFLVTPRARSGLATN</sequence>
<evidence type="ECO:0000313" key="5">
    <source>
        <dbReference type="Proteomes" id="UP000226079"/>
    </source>
</evidence>
<gene>
    <name evidence="4" type="ORF">ATK74_1327</name>
</gene>
<evidence type="ECO:0000256" key="2">
    <source>
        <dbReference type="SAM" id="MobiDB-lite"/>
    </source>
</evidence>
<protein>
    <recommendedName>
        <fullName evidence="6">Spermine/spermidine synthase</fullName>
    </recommendedName>
</protein>
<comment type="caution">
    <text evidence="4">The sequence shown here is derived from an EMBL/GenBank/DDBJ whole genome shotgun (WGS) entry which is preliminary data.</text>
</comment>
<feature type="transmembrane region" description="Helical" evidence="3">
    <location>
        <begin position="131"/>
        <end position="148"/>
    </location>
</feature>
<feature type="transmembrane region" description="Helical" evidence="3">
    <location>
        <begin position="211"/>
        <end position="229"/>
    </location>
</feature>
<dbReference type="AlphaFoldDB" id="A0A2A9CQR6"/>
<feature type="transmembrane region" description="Helical" evidence="3">
    <location>
        <begin position="89"/>
        <end position="111"/>
    </location>
</feature>